<protein>
    <recommendedName>
        <fullName evidence="3">SRPBCC family protein</fullName>
    </recommendedName>
</protein>
<evidence type="ECO:0000313" key="1">
    <source>
        <dbReference type="EMBL" id="QMT01174.1"/>
    </source>
</evidence>
<proteinExistence type="predicted"/>
<dbReference type="AlphaFoldDB" id="A0A7D7LXI2"/>
<evidence type="ECO:0000313" key="2">
    <source>
        <dbReference type="Proteomes" id="UP000515663"/>
    </source>
</evidence>
<dbReference type="SUPFAM" id="SSF55961">
    <property type="entry name" value="Bet v1-like"/>
    <property type="match status" value="1"/>
</dbReference>
<name>A0A7D7LXI2_9ACTN</name>
<accession>A0A7D7LXI2</accession>
<dbReference type="Gene3D" id="3.30.530.20">
    <property type="match status" value="1"/>
</dbReference>
<dbReference type="Proteomes" id="UP000515663">
    <property type="component" value="Chromosome"/>
</dbReference>
<reference evidence="2" key="1">
    <citation type="submission" date="2020-07" db="EMBL/GenBank/DDBJ databases">
        <title>novel species isolated from the respiratory tract of Marmot.</title>
        <authorList>
            <person name="Zhang G."/>
        </authorList>
    </citation>
    <scope>NUCLEOTIDE SEQUENCE [LARGE SCALE GENOMIC DNA]</scope>
    <source>
        <strain evidence="2">686</strain>
    </source>
</reference>
<sequence length="78" mass="8504">MEFTWMVAGGAVRWSYTLAPDGQGTTLTESWAVQPLGFEKFAEWFGDDATAQLEARRDAALAGIPATLEAIKKIVEGR</sequence>
<keyword evidence="2" id="KW-1185">Reference proteome</keyword>
<dbReference type="KEGG" id="gji:H1R19_20340"/>
<dbReference type="RefSeq" id="WP_188331399.1">
    <property type="nucleotide sequence ID" value="NZ_CP059491.1"/>
</dbReference>
<gene>
    <name evidence="1" type="ORF">H1R19_20340</name>
</gene>
<dbReference type="EMBL" id="CP059491">
    <property type="protein sequence ID" value="QMT01174.1"/>
    <property type="molecule type" value="Genomic_DNA"/>
</dbReference>
<organism evidence="1 2">
    <name type="scientific">Gordonia jinghuaiqii</name>
    <dbReference type="NCBI Taxonomy" id="2758710"/>
    <lineage>
        <taxon>Bacteria</taxon>
        <taxon>Bacillati</taxon>
        <taxon>Actinomycetota</taxon>
        <taxon>Actinomycetes</taxon>
        <taxon>Mycobacteriales</taxon>
        <taxon>Gordoniaceae</taxon>
        <taxon>Gordonia</taxon>
    </lineage>
</organism>
<dbReference type="InterPro" id="IPR023393">
    <property type="entry name" value="START-like_dom_sf"/>
</dbReference>
<evidence type="ECO:0008006" key="3">
    <source>
        <dbReference type="Google" id="ProtNLM"/>
    </source>
</evidence>